<keyword evidence="2 4" id="KW-0689">Ribosomal protein</keyword>
<dbReference type="Pfam" id="PF00411">
    <property type="entry name" value="Ribosomal_S11"/>
    <property type="match status" value="1"/>
</dbReference>
<evidence type="ECO:0000256" key="1">
    <source>
        <dbReference type="ARBA" id="ARBA00006194"/>
    </source>
</evidence>
<proteinExistence type="inferred from homology"/>
<dbReference type="InterPro" id="IPR001971">
    <property type="entry name" value="Ribosomal_uS11"/>
</dbReference>
<accession>A0A160E7M8</accession>
<evidence type="ECO:0000256" key="2">
    <source>
        <dbReference type="ARBA" id="ARBA00022980"/>
    </source>
</evidence>
<dbReference type="GO" id="GO:1990904">
    <property type="term" value="C:ribonucleoprotein complex"/>
    <property type="evidence" value="ECO:0007669"/>
    <property type="project" value="UniProtKB-KW"/>
</dbReference>
<gene>
    <name evidence="4 5" type="primary">rps11</name>
    <name evidence="5" type="ORF">AM597_99</name>
</gene>
<comment type="subcellular location">
    <subcellularLocation>
        <location evidence="4">Plastid</location>
        <location evidence="4">Chloroplast</location>
    </subcellularLocation>
</comment>
<keyword evidence="5" id="KW-0150">Chloroplast</keyword>
<dbReference type="GO" id="GO:0003735">
    <property type="term" value="F:structural constituent of ribosome"/>
    <property type="evidence" value="ECO:0007669"/>
    <property type="project" value="InterPro"/>
</dbReference>
<dbReference type="InterPro" id="IPR036967">
    <property type="entry name" value="Ribosomal_uS11_sf"/>
</dbReference>
<comment type="subunit">
    <text evidence="4">Part of the 30S ribosomal subunit.</text>
</comment>
<dbReference type="GO" id="GO:0019843">
    <property type="term" value="F:rRNA binding"/>
    <property type="evidence" value="ECO:0007669"/>
    <property type="project" value="UniProtKB-UniRule"/>
</dbReference>
<dbReference type="PANTHER" id="PTHR11759">
    <property type="entry name" value="40S RIBOSOMAL PROTEIN S14/30S RIBOSOMAL PROTEIN S11"/>
    <property type="match status" value="1"/>
</dbReference>
<dbReference type="EMBL" id="KT713390">
    <property type="protein sequence ID" value="ANB40188.1"/>
    <property type="molecule type" value="Genomic_DNA"/>
</dbReference>
<dbReference type="GO" id="GO:0006412">
    <property type="term" value="P:translation"/>
    <property type="evidence" value="ECO:0007669"/>
    <property type="project" value="UniProtKB-UniRule"/>
</dbReference>
<keyword evidence="4" id="KW-0699">rRNA-binding</keyword>
<dbReference type="GO" id="GO:0009507">
    <property type="term" value="C:chloroplast"/>
    <property type="evidence" value="ECO:0007669"/>
    <property type="project" value="UniProtKB-SubCell"/>
</dbReference>
<dbReference type="AlphaFoldDB" id="A0A160E7M8"/>
<geneLocation type="chloroplast" evidence="5"/>
<protein>
    <recommendedName>
        <fullName evidence="4">Small ribosomal subunit protein uS11c</fullName>
    </recommendedName>
</protein>
<organism evidence="5">
    <name type="scientific">Koshicola spirodelophila</name>
    <dbReference type="NCBI Taxonomy" id="1707787"/>
    <lineage>
        <taxon>Eukaryota</taxon>
        <taxon>Viridiplantae</taxon>
        <taxon>Chlorophyta</taxon>
        <taxon>core chlorophytes</taxon>
        <taxon>Chlorophyceae</taxon>
        <taxon>OCC clade</taxon>
        <taxon>Chaetopeltidales</taxon>
        <taxon>Chaetopeltidaceae</taxon>
        <taxon>Koshicola</taxon>
    </lineage>
</organism>
<comment type="similarity">
    <text evidence="1 4">Belongs to the universal ribosomal protein uS11 family.</text>
</comment>
<dbReference type="HAMAP" id="MF_01310">
    <property type="entry name" value="Ribosomal_uS11"/>
    <property type="match status" value="1"/>
</dbReference>
<evidence type="ECO:0000256" key="4">
    <source>
        <dbReference type="HAMAP-Rule" id="MF_01310"/>
    </source>
</evidence>
<keyword evidence="3 4" id="KW-0687">Ribonucleoprotein</keyword>
<keyword evidence="4" id="KW-0694">RNA-binding</keyword>
<dbReference type="GO" id="GO:0005840">
    <property type="term" value="C:ribosome"/>
    <property type="evidence" value="ECO:0007669"/>
    <property type="project" value="UniProtKB-KW"/>
</dbReference>
<evidence type="ECO:0000313" key="5">
    <source>
        <dbReference type="EMBL" id="ANB40188.1"/>
    </source>
</evidence>
<dbReference type="Gene3D" id="3.30.420.80">
    <property type="entry name" value="Ribosomal protein S11"/>
    <property type="match status" value="1"/>
</dbReference>
<dbReference type="PIRSF" id="PIRSF002131">
    <property type="entry name" value="Ribosomal_S11"/>
    <property type="match status" value="1"/>
</dbReference>
<sequence>MSKQNRKITKKTRVKLYRGIVYIQTGHNNTIVTVTNIKGDVVCWSSAGSSGLKGKRKSSAYAAKLAAANAARKAAREFSLREVKVVIAGPGAARETAIHEIYKAGIKLTVIREKTGIPHNGCRPPKRRRV</sequence>
<dbReference type="SUPFAM" id="SSF53137">
    <property type="entry name" value="Translational machinery components"/>
    <property type="match status" value="1"/>
</dbReference>
<dbReference type="NCBIfam" id="NF003698">
    <property type="entry name" value="PRK05309.1"/>
    <property type="match status" value="1"/>
</dbReference>
<keyword evidence="5" id="KW-0934">Plastid</keyword>
<name>A0A160E7M8_9CHLO</name>
<evidence type="ECO:0000256" key="3">
    <source>
        <dbReference type="ARBA" id="ARBA00023274"/>
    </source>
</evidence>
<reference evidence="5" key="1">
    <citation type="journal article" date="2016" name="Am. J. Bot.">
        <title>Hiding in plain sight: Koshicola spirodelophila gen. et sp. nov. (Chaetopeltidales, Chlorophyceae), a novel green alga associated with the aquatic angiosperm Spirodela polyrhiza.</title>
        <authorList>
            <person name="Watanabe S."/>
            <person name="Fucikova K."/>
            <person name="Lewis L.A."/>
            <person name="Lewis P.O."/>
        </authorList>
    </citation>
    <scope>NUCLEOTIDE SEQUENCE</scope>
    <source>
        <strain evidence="5">W1C4</strain>
    </source>
</reference>